<evidence type="ECO:0000256" key="3">
    <source>
        <dbReference type="ARBA" id="ARBA00022679"/>
    </source>
</evidence>
<dbReference type="UniPathway" id="UPA00051">
    <property type="reaction ID" value="UER00074"/>
</dbReference>
<sequence length="317" mass="36255">MPIKLPSHLPAYSVLSREGVMVMGEDQASRQDIRPLRIGLLNLMPKKIQTENQFARLIGATPLQIELSLIRMSEHQARNTAAEHLEEFYRSFEEVVASGEKFDGLIITGAPIEHLPFEEVTYWDELTRVFEWTQTHVHSTFGVCWGGMAMLGYFHGVKKHLLDHKLFGCYRHLNFAPQSTLLRGFSDDFVMPVSRWTEMRRDEIEAAGLTVLLHSEEVGPALVEDTAHRALYVFNHLEYDSGTLGEEYARDLAQNQIEGADIQLPKNYFPADDPSKTPLNRWRSHAHLLYGNWISEIYETTPFDIEKIGLESTDLRG</sequence>
<dbReference type="Proteomes" id="UP000199026">
    <property type="component" value="Unassembled WGS sequence"/>
</dbReference>
<dbReference type="GO" id="GO:0004414">
    <property type="term" value="F:homoserine O-acetyltransferase activity"/>
    <property type="evidence" value="ECO:0007669"/>
    <property type="project" value="UniProtKB-EC"/>
</dbReference>
<dbReference type="CDD" id="cd03131">
    <property type="entry name" value="GATase1_HTS"/>
    <property type="match status" value="1"/>
</dbReference>
<dbReference type="EC" id="2.3.1.31" evidence="5"/>
<name>A0A1H3KZI7_9RHOB</name>
<comment type="pathway">
    <text evidence="5">Amino-acid biosynthesis; L-methionine biosynthesis via de novo pathway; O-acetyl-L-homoserine from L-homoserine: step 1/1.</text>
</comment>
<dbReference type="NCBIfam" id="TIGR01001">
    <property type="entry name" value="metA"/>
    <property type="match status" value="1"/>
</dbReference>
<dbReference type="PANTHER" id="PTHR20919:SF0">
    <property type="entry name" value="HOMOSERINE O-SUCCINYLTRANSFERASE"/>
    <property type="match status" value="1"/>
</dbReference>
<comment type="catalytic activity">
    <reaction evidence="5">
        <text>L-homoserine + acetyl-CoA = O-acetyl-L-homoserine + CoA</text>
        <dbReference type="Rhea" id="RHEA:13701"/>
        <dbReference type="ChEBI" id="CHEBI:57287"/>
        <dbReference type="ChEBI" id="CHEBI:57288"/>
        <dbReference type="ChEBI" id="CHEBI:57476"/>
        <dbReference type="ChEBI" id="CHEBI:57716"/>
        <dbReference type="EC" id="2.3.1.31"/>
    </reaction>
</comment>
<dbReference type="GO" id="GO:0019281">
    <property type="term" value="P:L-methionine biosynthetic process from homoserine via O-succinyl-L-homoserine and cystathionine"/>
    <property type="evidence" value="ECO:0007669"/>
    <property type="project" value="InterPro"/>
</dbReference>
<feature type="binding site" evidence="5">
    <location>
        <position position="165"/>
    </location>
    <ligand>
        <name>substrate</name>
    </ligand>
</feature>
<keyword evidence="2 5" id="KW-0028">Amino-acid biosynthesis</keyword>
<dbReference type="HAMAP" id="MF_00295">
    <property type="entry name" value="MetA_acyltransf"/>
    <property type="match status" value="1"/>
</dbReference>
<dbReference type="GeneID" id="78124905"/>
<keyword evidence="8" id="KW-1185">Reference proteome</keyword>
<comment type="caution">
    <text evidence="5">Lacks conserved residue(s) required for the propagation of feature annotation.</text>
</comment>
<feature type="site" description="Important for acyl-CoA specificity" evidence="5">
    <location>
        <position position="113"/>
    </location>
</feature>
<reference evidence="7 8" key="1">
    <citation type="submission" date="2016-10" db="EMBL/GenBank/DDBJ databases">
        <authorList>
            <person name="de Groot N.N."/>
        </authorList>
    </citation>
    <scope>NUCLEOTIDE SEQUENCE [LARGE SCALE GENOMIC DNA]</scope>
    <source>
        <strain evidence="7 8">DSM 24677</strain>
    </source>
</reference>
<dbReference type="InterPro" id="IPR033752">
    <property type="entry name" value="MetA_family"/>
</dbReference>
<keyword evidence="1 5" id="KW-0963">Cytoplasm</keyword>
<evidence type="ECO:0000256" key="1">
    <source>
        <dbReference type="ARBA" id="ARBA00022490"/>
    </source>
</evidence>
<keyword evidence="3 5" id="KW-0808">Transferase</keyword>
<comment type="similarity">
    <text evidence="5">Belongs to the MetA family.</text>
</comment>
<feature type="binding site" evidence="5">
    <location>
        <position position="250"/>
    </location>
    <ligand>
        <name>substrate</name>
    </ligand>
</feature>
<feature type="active site" evidence="5">
    <location>
        <position position="238"/>
    </location>
</feature>
<evidence type="ECO:0000256" key="2">
    <source>
        <dbReference type="ARBA" id="ARBA00022605"/>
    </source>
</evidence>
<dbReference type="PIRSF" id="PIRSF000450">
    <property type="entry name" value="H_ser_succinyltr"/>
    <property type="match status" value="1"/>
</dbReference>
<dbReference type="AlphaFoldDB" id="A0A1H3KZI7"/>
<dbReference type="InterPro" id="IPR029062">
    <property type="entry name" value="Class_I_gatase-like"/>
</dbReference>
<gene>
    <name evidence="5" type="primary">metAA</name>
    <name evidence="7" type="ORF">SAMN05444486_102848</name>
</gene>
<evidence type="ECO:0000313" key="7">
    <source>
        <dbReference type="EMBL" id="SDY57399.1"/>
    </source>
</evidence>
<protein>
    <recommendedName>
        <fullName evidence="5">Homoserine O-acetyltransferase</fullName>
        <shortName evidence="5">HAT</shortName>
        <ecNumber evidence="5">2.3.1.31</ecNumber>
    </recommendedName>
    <alternativeName>
        <fullName evidence="5">Homoserine transacetylase</fullName>
        <shortName evidence="5">HTA</shortName>
    </alternativeName>
</protein>
<feature type="active site" description="Proton acceptor" evidence="5">
    <location>
        <position position="236"/>
    </location>
</feature>
<feature type="binding site" evidence="5">
    <location>
        <position position="194"/>
    </location>
    <ligand>
        <name>substrate</name>
    </ligand>
</feature>
<feature type="site" description="Important for substrate specificity" evidence="5">
    <location>
        <position position="194"/>
    </location>
</feature>
<dbReference type="RefSeq" id="WP_089891285.1">
    <property type="nucleotide sequence ID" value="NZ_CALJFH010000004.1"/>
</dbReference>
<dbReference type="STRING" id="576131.SAMN05444486_102848"/>
<accession>A0A1H3KZI7</accession>
<dbReference type="GO" id="GO:0008899">
    <property type="term" value="F:homoserine O-succinyltransferase activity"/>
    <property type="evidence" value="ECO:0007669"/>
    <property type="project" value="UniProtKB-UniRule"/>
</dbReference>
<keyword evidence="5" id="KW-0486">Methionine biosynthesis</keyword>
<evidence type="ECO:0000313" key="8">
    <source>
        <dbReference type="Proteomes" id="UP000199026"/>
    </source>
</evidence>
<evidence type="ECO:0000256" key="4">
    <source>
        <dbReference type="ARBA" id="ARBA00023315"/>
    </source>
</evidence>
<dbReference type="GO" id="GO:0005737">
    <property type="term" value="C:cytoplasm"/>
    <property type="evidence" value="ECO:0007669"/>
    <property type="project" value="UniProtKB-SubCell"/>
</dbReference>
<evidence type="ECO:0000256" key="5">
    <source>
        <dbReference type="HAMAP-Rule" id="MF_00295"/>
    </source>
</evidence>
<dbReference type="Pfam" id="PF04204">
    <property type="entry name" value="HTS"/>
    <property type="match status" value="1"/>
</dbReference>
<comment type="function">
    <text evidence="5">Transfers an acetyl group from acetyl-CoA to L-homoserine, forming acetyl-L-homoserine.</text>
</comment>
<dbReference type="SUPFAM" id="SSF52317">
    <property type="entry name" value="Class I glutamine amidotransferase-like"/>
    <property type="match status" value="1"/>
</dbReference>
<comment type="subcellular location">
    <subcellularLocation>
        <location evidence="5">Cytoplasm</location>
    </subcellularLocation>
</comment>
<organism evidence="7 8">
    <name type="scientific">Lentibacter algarum</name>
    <dbReference type="NCBI Taxonomy" id="576131"/>
    <lineage>
        <taxon>Bacteria</taxon>
        <taxon>Pseudomonadati</taxon>
        <taxon>Pseudomonadota</taxon>
        <taxon>Alphaproteobacteria</taxon>
        <taxon>Rhodobacterales</taxon>
        <taxon>Roseobacteraceae</taxon>
        <taxon>Lentibacter</taxon>
    </lineage>
</organism>
<proteinExistence type="inferred from homology"/>
<dbReference type="EMBL" id="FNPR01000002">
    <property type="protein sequence ID" value="SDY57399.1"/>
    <property type="molecule type" value="Genomic_DNA"/>
</dbReference>
<feature type="active site" description="Acyl-thioester intermediate" evidence="5 6">
    <location>
        <position position="144"/>
    </location>
</feature>
<dbReference type="Gene3D" id="3.40.50.880">
    <property type="match status" value="1"/>
</dbReference>
<dbReference type="PANTHER" id="PTHR20919">
    <property type="entry name" value="HOMOSERINE O-SUCCINYLTRANSFERASE"/>
    <property type="match status" value="1"/>
</dbReference>
<dbReference type="InterPro" id="IPR005697">
    <property type="entry name" value="HST_MetA"/>
</dbReference>
<evidence type="ECO:0000256" key="6">
    <source>
        <dbReference type="PIRSR" id="PIRSR000450-1"/>
    </source>
</evidence>
<dbReference type="OrthoDB" id="9772423at2"/>
<keyword evidence="4 5" id="KW-0012">Acyltransferase</keyword>